<dbReference type="Pfam" id="PF11741">
    <property type="entry name" value="AMIN"/>
    <property type="match status" value="1"/>
</dbReference>
<keyword evidence="5" id="KW-0732">Signal</keyword>
<dbReference type="InterPro" id="IPR002508">
    <property type="entry name" value="MurNAc-LAA_cat"/>
</dbReference>
<keyword evidence="3" id="KW-0378">Hydrolase</keyword>
<dbReference type="RefSeq" id="WP_319843537.1">
    <property type="nucleotide sequence ID" value="NZ_JAXAFJ010000002.1"/>
</dbReference>
<feature type="compositionally biased region" description="Basic and acidic residues" evidence="4">
    <location>
        <begin position="146"/>
        <end position="167"/>
    </location>
</feature>
<dbReference type="Proteomes" id="UP001274321">
    <property type="component" value="Unassembled WGS sequence"/>
</dbReference>
<dbReference type="Pfam" id="PF01520">
    <property type="entry name" value="Amidase_3"/>
    <property type="match status" value="1"/>
</dbReference>
<evidence type="ECO:0000313" key="7">
    <source>
        <dbReference type="EMBL" id="MDX6805420.1"/>
    </source>
</evidence>
<reference evidence="7 8" key="1">
    <citation type="submission" date="2023-11" db="EMBL/GenBank/DDBJ databases">
        <authorList>
            <person name="Bao R."/>
        </authorList>
    </citation>
    <scope>NUCLEOTIDE SEQUENCE [LARGE SCALE GENOMIC DNA]</scope>
    <source>
        <strain evidence="7 8">PJ23</strain>
    </source>
</reference>
<evidence type="ECO:0000313" key="8">
    <source>
        <dbReference type="Proteomes" id="UP001274321"/>
    </source>
</evidence>
<protein>
    <recommendedName>
        <fullName evidence="2">N-acetylmuramoyl-L-alanine amidase</fullName>
        <ecNumber evidence="2">3.5.1.28</ecNumber>
    </recommendedName>
</protein>
<dbReference type="SUPFAM" id="SSF53187">
    <property type="entry name" value="Zn-dependent exopeptidases"/>
    <property type="match status" value="1"/>
</dbReference>
<evidence type="ECO:0000256" key="1">
    <source>
        <dbReference type="ARBA" id="ARBA00001561"/>
    </source>
</evidence>
<proteinExistence type="predicted"/>
<evidence type="ECO:0000256" key="2">
    <source>
        <dbReference type="ARBA" id="ARBA00011901"/>
    </source>
</evidence>
<evidence type="ECO:0000256" key="4">
    <source>
        <dbReference type="SAM" id="MobiDB-lite"/>
    </source>
</evidence>
<dbReference type="InterPro" id="IPR021731">
    <property type="entry name" value="AMIN_dom"/>
</dbReference>
<feature type="domain" description="MurNAc-LAA" evidence="6">
    <location>
        <begin position="229"/>
        <end position="385"/>
    </location>
</feature>
<evidence type="ECO:0000256" key="5">
    <source>
        <dbReference type="SAM" id="SignalP"/>
    </source>
</evidence>
<dbReference type="PROSITE" id="PS51257">
    <property type="entry name" value="PROKAR_LIPOPROTEIN"/>
    <property type="match status" value="1"/>
</dbReference>
<dbReference type="Gene3D" id="3.40.630.40">
    <property type="entry name" value="Zn-dependent exopeptidases"/>
    <property type="match status" value="1"/>
</dbReference>
<dbReference type="InterPro" id="IPR050695">
    <property type="entry name" value="N-acetylmuramoyl_amidase_3"/>
</dbReference>
<dbReference type="EC" id="3.5.1.28" evidence="2"/>
<dbReference type="CDD" id="cd02696">
    <property type="entry name" value="MurNAc-LAA"/>
    <property type="match status" value="1"/>
</dbReference>
<sequence length="401" mass="43484">MLARLAVLFLIMAGCVIAPMARAAQPAVVTATRLEGDAQRTRLVLELDGPAQARVFTLADPYRVVLDLPDVVFAPDLPEPSAGPLVAAYRYGLIAPGRSRVVIDSDKPLSAEQPQLLIDEDGSARISIDLAPTSEVAFMQTLREGPKLQEEESAAEEPKAEGAEHKPLITIDPGHGGIDSGARSRSGDLEKDVVLQFSRALRDRLLATGRYRVVMTRDNDSFVPLKKRVKIARDNQANLFISVHADSMSSTAEDVRGATIYTLSDKASDREAEKLAEKENRADIIAGVDLADEPDEVASILIDLAHRETKVFSSRFAQTLHGSIKSSITMNKNPLRSAGFMVLKSSDVPSVLLELGYMSSRDDLKLLTSRSWRERAATSMTEAVDAFFGARQGSESEGGVN</sequence>
<dbReference type="PANTHER" id="PTHR30404">
    <property type="entry name" value="N-ACETYLMURAMOYL-L-ALANINE AMIDASE"/>
    <property type="match status" value="1"/>
</dbReference>
<dbReference type="PANTHER" id="PTHR30404:SF0">
    <property type="entry name" value="N-ACETYLMURAMOYL-L-ALANINE AMIDASE AMIC"/>
    <property type="match status" value="1"/>
</dbReference>
<feature type="region of interest" description="Disordered" evidence="4">
    <location>
        <begin position="146"/>
        <end position="185"/>
    </location>
</feature>
<comment type="catalytic activity">
    <reaction evidence="1">
        <text>Hydrolyzes the link between N-acetylmuramoyl residues and L-amino acid residues in certain cell-wall glycopeptides.</text>
        <dbReference type="EC" id="3.5.1.28"/>
    </reaction>
</comment>
<gene>
    <name evidence="7" type="ORF">SCD90_05025</name>
</gene>
<dbReference type="EMBL" id="JAXAFJ010000002">
    <property type="protein sequence ID" value="MDX6805420.1"/>
    <property type="molecule type" value="Genomic_DNA"/>
</dbReference>
<accession>A0ABU4RNZ0</accession>
<dbReference type="Gene3D" id="2.60.40.3500">
    <property type="match status" value="1"/>
</dbReference>
<dbReference type="SMART" id="SM00646">
    <property type="entry name" value="Ami_3"/>
    <property type="match status" value="1"/>
</dbReference>
<feature type="signal peptide" evidence="5">
    <location>
        <begin position="1"/>
        <end position="23"/>
    </location>
</feature>
<feature type="chain" id="PRO_5046433232" description="N-acetylmuramoyl-L-alanine amidase" evidence="5">
    <location>
        <begin position="24"/>
        <end position="401"/>
    </location>
</feature>
<evidence type="ECO:0000256" key="3">
    <source>
        <dbReference type="ARBA" id="ARBA00022801"/>
    </source>
</evidence>
<name>A0ABU4RNZ0_9HYPH</name>
<keyword evidence="8" id="KW-1185">Reference proteome</keyword>
<comment type="caution">
    <text evidence="7">The sequence shown here is derived from an EMBL/GenBank/DDBJ whole genome shotgun (WGS) entry which is preliminary data.</text>
</comment>
<organism evidence="7 8">
    <name type="scientific">Terrihabitans rhizophilus</name>
    <dbReference type="NCBI Taxonomy" id="3092662"/>
    <lineage>
        <taxon>Bacteria</taxon>
        <taxon>Pseudomonadati</taxon>
        <taxon>Pseudomonadota</taxon>
        <taxon>Alphaproteobacteria</taxon>
        <taxon>Hyphomicrobiales</taxon>
        <taxon>Terrihabitans</taxon>
    </lineage>
</organism>
<evidence type="ECO:0000259" key="6">
    <source>
        <dbReference type="SMART" id="SM00646"/>
    </source>
</evidence>